<name>A0ABR4D096_9HELO</name>
<feature type="transmembrane region" description="Helical" evidence="2">
    <location>
        <begin position="268"/>
        <end position="287"/>
    </location>
</feature>
<evidence type="ECO:0000256" key="2">
    <source>
        <dbReference type="SAM" id="Phobius"/>
    </source>
</evidence>
<keyword evidence="2" id="KW-1133">Transmembrane helix</keyword>
<keyword evidence="2" id="KW-0472">Membrane</keyword>
<feature type="transmembrane region" description="Helical" evidence="2">
    <location>
        <begin position="209"/>
        <end position="231"/>
    </location>
</feature>
<dbReference type="Proteomes" id="UP001595075">
    <property type="component" value="Unassembled WGS sequence"/>
</dbReference>
<feature type="region of interest" description="Disordered" evidence="1">
    <location>
        <begin position="1"/>
        <end position="42"/>
    </location>
</feature>
<feature type="transmembrane region" description="Helical" evidence="2">
    <location>
        <begin position="243"/>
        <end position="261"/>
    </location>
</feature>
<accession>A0ABR4D096</accession>
<dbReference type="EMBL" id="JAZHXI010000001">
    <property type="protein sequence ID" value="KAL2075186.1"/>
    <property type="molecule type" value="Genomic_DNA"/>
</dbReference>
<evidence type="ECO:0000313" key="4">
    <source>
        <dbReference type="EMBL" id="KAL2075186.1"/>
    </source>
</evidence>
<keyword evidence="2" id="KW-0812">Transmembrane</keyword>
<proteinExistence type="predicted"/>
<feature type="domain" description="DUF6594" evidence="3">
    <location>
        <begin position="99"/>
        <end position="280"/>
    </location>
</feature>
<keyword evidence="5" id="KW-1185">Reference proteome</keyword>
<sequence>MANTQEDRVSKAIQDDLENLRQRGNPADQKSSSTPAFDGQWPPHPDYLAGLQGYARGLSISDLNNPFIPYHGTLRFYSLQHTCQELNDLSKKTLDGASATRDDLERLRLLLHEQAVAMKDLEYINEHLLGVSEEAFVKNSNVLSDNNLSTGHDTNGWLYGAPNTRSIGSELELILRRHLPKWITWSSSEKKSQPSYYAKGNSPREVSKVVRVISSTILSLCSGASIIVPMIVMSFDQSKDKSLIVVSVAVVLFSFVLGAVVQAKSENVFIATATYAAVLVVFVGVSGSNS</sequence>
<dbReference type="PANTHER" id="PTHR34502:SF5">
    <property type="entry name" value="DUF6594 DOMAIN-CONTAINING PROTEIN"/>
    <property type="match status" value="1"/>
</dbReference>
<gene>
    <name evidence="4" type="ORF">VTL71DRAFT_128</name>
</gene>
<dbReference type="PANTHER" id="PTHR34502">
    <property type="entry name" value="DUF6594 DOMAIN-CONTAINING PROTEIN-RELATED"/>
    <property type="match status" value="1"/>
</dbReference>
<evidence type="ECO:0000313" key="5">
    <source>
        <dbReference type="Proteomes" id="UP001595075"/>
    </source>
</evidence>
<organism evidence="4 5">
    <name type="scientific">Oculimacula yallundae</name>
    <dbReference type="NCBI Taxonomy" id="86028"/>
    <lineage>
        <taxon>Eukaryota</taxon>
        <taxon>Fungi</taxon>
        <taxon>Dikarya</taxon>
        <taxon>Ascomycota</taxon>
        <taxon>Pezizomycotina</taxon>
        <taxon>Leotiomycetes</taxon>
        <taxon>Helotiales</taxon>
        <taxon>Ploettnerulaceae</taxon>
        <taxon>Oculimacula</taxon>
    </lineage>
</organism>
<feature type="compositionally biased region" description="Basic and acidic residues" evidence="1">
    <location>
        <begin position="1"/>
        <end position="21"/>
    </location>
</feature>
<dbReference type="InterPro" id="IPR046529">
    <property type="entry name" value="DUF6594"/>
</dbReference>
<protein>
    <recommendedName>
        <fullName evidence="3">DUF6594 domain-containing protein</fullName>
    </recommendedName>
</protein>
<comment type="caution">
    <text evidence="4">The sequence shown here is derived from an EMBL/GenBank/DDBJ whole genome shotgun (WGS) entry which is preliminary data.</text>
</comment>
<evidence type="ECO:0000256" key="1">
    <source>
        <dbReference type="SAM" id="MobiDB-lite"/>
    </source>
</evidence>
<reference evidence="4 5" key="1">
    <citation type="journal article" date="2024" name="Commun. Biol.">
        <title>Comparative genomic analysis of thermophilic fungi reveals convergent evolutionary adaptations and gene losses.</title>
        <authorList>
            <person name="Steindorff A.S."/>
            <person name="Aguilar-Pontes M.V."/>
            <person name="Robinson A.J."/>
            <person name="Andreopoulos B."/>
            <person name="LaButti K."/>
            <person name="Kuo A."/>
            <person name="Mondo S."/>
            <person name="Riley R."/>
            <person name="Otillar R."/>
            <person name="Haridas S."/>
            <person name="Lipzen A."/>
            <person name="Grimwood J."/>
            <person name="Schmutz J."/>
            <person name="Clum A."/>
            <person name="Reid I.D."/>
            <person name="Moisan M.C."/>
            <person name="Butler G."/>
            <person name="Nguyen T.T.M."/>
            <person name="Dewar K."/>
            <person name="Conant G."/>
            <person name="Drula E."/>
            <person name="Henrissat B."/>
            <person name="Hansel C."/>
            <person name="Singer S."/>
            <person name="Hutchinson M.I."/>
            <person name="de Vries R.P."/>
            <person name="Natvig D.O."/>
            <person name="Powell A.J."/>
            <person name="Tsang A."/>
            <person name="Grigoriev I.V."/>
        </authorList>
    </citation>
    <scope>NUCLEOTIDE SEQUENCE [LARGE SCALE GENOMIC DNA]</scope>
    <source>
        <strain evidence="4 5">CBS 494.80</strain>
    </source>
</reference>
<dbReference type="Pfam" id="PF20237">
    <property type="entry name" value="DUF6594"/>
    <property type="match status" value="1"/>
</dbReference>
<evidence type="ECO:0000259" key="3">
    <source>
        <dbReference type="Pfam" id="PF20237"/>
    </source>
</evidence>